<accession>A0A7C9RFM8</accession>
<dbReference type="EMBL" id="JAAMRR010000539">
    <property type="protein sequence ID" value="NGX95600.1"/>
    <property type="molecule type" value="Genomic_DNA"/>
</dbReference>
<name>A0A7C9RFM8_9BRAD</name>
<organism evidence="1 2">
    <name type="scientific">Candidatus Afipia apatlaquensis</name>
    <dbReference type="NCBI Taxonomy" id="2712852"/>
    <lineage>
        <taxon>Bacteria</taxon>
        <taxon>Pseudomonadati</taxon>
        <taxon>Pseudomonadota</taxon>
        <taxon>Alphaproteobacteria</taxon>
        <taxon>Hyphomicrobiales</taxon>
        <taxon>Nitrobacteraceae</taxon>
        <taxon>Afipia</taxon>
    </lineage>
</organism>
<evidence type="ECO:0000313" key="2">
    <source>
        <dbReference type="Proteomes" id="UP000480266"/>
    </source>
</evidence>
<dbReference type="Proteomes" id="UP000480266">
    <property type="component" value="Unassembled WGS sequence"/>
</dbReference>
<proteinExistence type="predicted"/>
<keyword evidence="2" id="KW-1185">Reference proteome</keyword>
<sequence length="73" mass="8375">MRRPRWNVFLPRPGVFSQASEMRSLLLGRFAVGDGTIENRSGRTLEEFQHQVQSVFLCAQISYSDRRTNSTVS</sequence>
<gene>
    <name evidence="1" type="ORF">G4V63_10325</name>
</gene>
<protein>
    <submittedName>
        <fullName evidence="1">Uncharacterized protein</fullName>
    </submittedName>
</protein>
<reference evidence="1" key="1">
    <citation type="submission" date="2020-02" db="EMBL/GenBank/DDBJ databases">
        <title>Draft genome sequence of Candidatus Afipia apatlaquensis IBT-C3, a potential strain for decolorization of textile dyes.</title>
        <authorList>
            <person name="Sanchez-Reyes A."/>
            <person name="Breton-Deval L."/>
            <person name="Mangelson H."/>
            <person name="Sanchez-Flores A."/>
        </authorList>
    </citation>
    <scope>NUCLEOTIDE SEQUENCE [LARGE SCALE GENOMIC DNA]</scope>
    <source>
        <strain evidence="1">IBT-C3</strain>
    </source>
</reference>
<dbReference type="AlphaFoldDB" id="A0A7C9RFM8"/>
<evidence type="ECO:0000313" key="1">
    <source>
        <dbReference type="EMBL" id="NGX95600.1"/>
    </source>
</evidence>
<comment type="caution">
    <text evidence="1">The sequence shown here is derived from an EMBL/GenBank/DDBJ whole genome shotgun (WGS) entry which is preliminary data.</text>
</comment>